<dbReference type="EMBL" id="RWIC01001890">
    <property type="protein sequence ID" value="TKC34406.1"/>
    <property type="molecule type" value="Genomic_DNA"/>
</dbReference>
<evidence type="ECO:0000313" key="2">
    <source>
        <dbReference type="Proteomes" id="UP000308365"/>
    </source>
</evidence>
<accession>A0A4U1EFS7</accession>
<organism evidence="1 2">
    <name type="scientific">Monodon monoceros</name>
    <name type="common">Narwhal</name>
    <name type="synonym">Ceratodon monodon</name>
    <dbReference type="NCBI Taxonomy" id="40151"/>
    <lineage>
        <taxon>Eukaryota</taxon>
        <taxon>Metazoa</taxon>
        <taxon>Chordata</taxon>
        <taxon>Craniata</taxon>
        <taxon>Vertebrata</taxon>
        <taxon>Euteleostomi</taxon>
        <taxon>Mammalia</taxon>
        <taxon>Eutheria</taxon>
        <taxon>Laurasiatheria</taxon>
        <taxon>Artiodactyla</taxon>
        <taxon>Whippomorpha</taxon>
        <taxon>Cetacea</taxon>
        <taxon>Odontoceti</taxon>
        <taxon>Monodontidae</taxon>
        <taxon>Monodon</taxon>
    </lineage>
</organism>
<reference evidence="2" key="1">
    <citation type="journal article" date="2019" name="IScience">
        <title>Narwhal Genome Reveals Long-Term Low Genetic Diversity despite Current Large Abundance Size.</title>
        <authorList>
            <person name="Westbury M.V."/>
            <person name="Petersen B."/>
            <person name="Garde E."/>
            <person name="Heide-Jorgensen M.P."/>
            <person name="Lorenzen E.D."/>
        </authorList>
    </citation>
    <scope>NUCLEOTIDE SEQUENCE [LARGE SCALE GENOMIC DNA]</scope>
</reference>
<evidence type="ECO:0000313" key="1">
    <source>
        <dbReference type="EMBL" id="TKC34406.1"/>
    </source>
</evidence>
<gene>
    <name evidence="1" type="ORF">EI555_018672</name>
</gene>
<sequence>DLGTSSRSSLAVHLLQAQDDLAGREFTCLGTHPLRVPDALGRLQLGTSGFMLHPEGAQLRLSVRGAHPARHSGTCQCKARNALGNSSRSILLYPQRHLTVSCLTYGRRQSEGHAEHLFPGAWETAAGDIEPESSGRRPGGLDPEVLYAFHVLALNHRRAGYPSEVKTPGARTTPFSAYPAVLDAAGTGMVVATVTSLLVFQYAARHLDTFPCEWEAQGQGCLFLGVWKPSHSGGQEGWESVIATNFTLTLHPQGAKSPISGFKGWPRGNDRH</sequence>
<protein>
    <submittedName>
        <fullName evidence="1">Uncharacterized protein</fullName>
    </submittedName>
</protein>
<name>A0A4U1EFS7_MONMO</name>
<proteinExistence type="predicted"/>
<feature type="non-terminal residue" evidence="1">
    <location>
        <position position="1"/>
    </location>
</feature>
<dbReference type="Proteomes" id="UP000308365">
    <property type="component" value="Unassembled WGS sequence"/>
</dbReference>
<comment type="caution">
    <text evidence="1">The sequence shown here is derived from an EMBL/GenBank/DDBJ whole genome shotgun (WGS) entry which is preliminary data.</text>
</comment>
<dbReference type="AlphaFoldDB" id="A0A4U1EFS7"/>